<proteinExistence type="predicted"/>
<reference evidence="3" key="1">
    <citation type="submission" date="2019-11" db="EMBL/GenBank/DDBJ databases">
        <title>Genome sequence of Heliorestis convoluta strain HH, an alkaliphilic and minimalistic phototrophic bacterium from a soda lake in Egypt.</title>
        <authorList>
            <person name="Dewey E.D."/>
            <person name="Stokes L.M."/>
            <person name="Burchell B.M."/>
            <person name="Shaffer K.N."/>
            <person name="Huntington A.M."/>
            <person name="Baker J.M."/>
            <person name="Nadendla S."/>
            <person name="Giglio M.G."/>
            <person name="Touchman J.W."/>
            <person name="Blankenship R.E."/>
            <person name="Madigan M.T."/>
            <person name="Sattley W.M."/>
        </authorList>
    </citation>
    <scope>NUCLEOTIDE SEQUENCE [LARGE SCALE GENOMIC DNA]</scope>
    <source>
        <strain evidence="3">HH</strain>
    </source>
</reference>
<keyword evidence="3" id="KW-1185">Reference proteome</keyword>
<keyword evidence="1" id="KW-1133">Transmembrane helix</keyword>
<evidence type="ECO:0000313" key="3">
    <source>
        <dbReference type="Proteomes" id="UP000366051"/>
    </source>
</evidence>
<dbReference type="AlphaFoldDB" id="A0A5Q2N314"/>
<sequence>MSSKKSTSMISKIPGFRTGTPWKMGLAAAFYVFILFYAYLLTTSSSNESPQEADITNNEQSIPVTASVQEQPTEPVRTLGITTDEFKSSFNALATLEIGDLTIDEFAVTEGRAQDVVRFSFRDLYEIMGTVNKDDNTLRNISIIGPGGDELVTYIEVLIGATDSSIEGEGIALILDELGLRGTNFDLSSMKTEYVYNEHKYIISGTKVLGLTFTIQHRFDR</sequence>
<dbReference type="OrthoDB" id="2084577at2"/>
<gene>
    <name evidence="2" type="ORF">FTV88_0789</name>
</gene>
<name>A0A5Q2N314_9FIRM</name>
<accession>A0A5Q2N314</accession>
<dbReference type="EMBL" id="CP045875">
    <property type="protein sequence ID" value="QGG46965.1"/>
    <property type="molecule type" value="Genomic_DNA"/>
</dbReference>
<dbReference type="Proteomes" id="UP000366051">
    <property type="component" value="Chromosome"/>
</dbReference>
<dbReference type="RefSeq" id="WP_153724445.1">
    <property type="nucleotide sequence ID" value="NZ_CP045875.1"/>
</dbReference>
<keyword evidence="1" id="KW-0812">Transmembrane</keyword>
<organism evidence="2 3">
    <name type="scientific">Heliorestis convoluta</name>
    <dbReference type="NCBI Taxonomy" id="356322"/>
    <lineage>
        <taxon>Bacteria</taxon>
        <taxon>Bacillati</taxon>
        <taxon>Bacillota</taxon>
        <taxon>Clostridia</taxon>
        <taxon>Eubacteriales</taxon>
        <taxon>Heliobacteriaceae</taxon>
        <taxon>Heliorestis</taxon>
    </lineage>
</organism>
<keyword evidence="1" id="KW-0472">Membrane</keyword>
<evidence type="ECO:0000256" key="1">
    <source>
        <dbReference type="SAM" id="Phobius"/>
    </source>
</evidence>
<evidence type="ECO:0000313" key="2">
    <source>
        <dbReference type="EMBL" id="QGG46965.1"/>
    </source>
</evidence>
<protein>
    <submittedName>
        <fullName evidence="2">Uncharacterized protein</fullName>
    </submittedName>
</protein>
<feature type="transmembrane region" description="Helical" evidence="1">
    <location>
        <begin position="21"/>
        <end position="40"/>
    </location>
</feature>
<dbReference type="KEGG" id="hcv:FTV88_0789"/>